<dbReference type="HAMAP" id="MF_00074">
    <property type="entry name" value="16SrRNA_methyltr_G"/>
    <property type="match status" value="1"/>
</dbReference>
<keyword evidence="4 6" id="KW-0808">Transferase</keyword>
<evidence type="ECO:0000256" key="6">
    <source>
        <dbReference type="HAMAP-Rule" id="MF_00074"/>
    </source>
</evidence>
<dbReference type="GO" id="GO:0005829">
    <property type="term" value="C:cytosol"/>
    <property type="evidence" value="ECO:0007669"/>
    <property type="project" value="TreeGrafter"/>
</dbReference>
<dbReference type="Gene3D" id="3.40.50.150">
    <property type="entry name" value="Vaccinia Virus protein VP39"/>
    <property type="match status" value="1"/>
</dbReference>
<keyword evidence="8" id="KW-1185">Reference proteome</keyword>
<dbReference type="InterPro" id="IPR029063">
    <property type="entry name" value="SAM-dependent_MTases_sf"/>
</dbReference>
<dbReference type="PIRSF" id="PIRSF003078">
    <property type="entry name" value="GidB"/>
    <property type="match status" value="1"/>
</dbReference>
<evidence type="ECO:0000313" key="7">
    <source>
        <dbReference type="EMBL" id="MBP3943106.1"/>
    </source>
</evidence>
<evidence type="ECO:0000256" key="5">
    <source>
        <dbReference type="ARBA" id="ARBA00022691"/>
    </source>
</evidence>
<comment type="similarity">
    <text evidence="6">Belongs to the methyltransferase superfamily. RNA methyltransferase RsmG family.</text>
</comment>
<dbReference type="InterPro" id="IPR003682">
    <property type="entry name" value="rRNA_ssu_MeTfrase_G"/>
</dbReference>
<sequence>MVPSIGSGSRYVGNKFFYFKLYILNPTVDIIFKYFPKITETQKQQFAELATLYPHWNSQINVISRKDIESLYLHHVLHSLGIAKFVGEFTAGTRILDVGTGGGFPGIPLAIMFPEVQFHLVDSIGKKIKVVREVAAALGLKNVEADHIRAEQIEDKYDFVVSRAVTRLADFTPWIRNKFERKDKNAIPNGILYLKGGDLSEEIKDAKLRAELHSLTDFFEEDFFETKYVVYVPM</sequence>
<reference evidence="7" key="1">
    <citation type="submission" date="2021-03" db="EMBL/GenBank/DDBJ databases">
        <authorList>
            <person name="Lu T."/>
            <person name="Wang Q."/>
            <person name="Han X."/>
        </authorList>
    </citation>
    <scope>NUCLEOTIDE SEQUENCE</scope>
    <source>
        <strain evidence="7">WQ 2009</strain>
    </source>
</reference>
<keyword evidence="1 6" id="KW-0963">Cytoplasm</keyword>
<name>A0A8T4HAF4_9SPHI</name>
<dbReference type="GO" id="GO:0070043">
    <property type="term" value="F:rRNA (guanine-N7-)-methyltransferase activity"/>
    <property type="evidence" value="ECO:0007669"/>
    <property type="project" value="UniProtKB-UniRule"/>
</dbReference>
<accession>A0A8T4HAF4</accession>
<evidence type="ECO:0000256" key="4">
    <source>
        <dbReference type="ARBA" id="ARBA00022679"/>
    </source>
</evidence>
<comment type="caution">
    <text evidence="6">Lacks conserved residue(s) required for the propagation of feature annotation.</text>
</comment>
<protein>
    <recommendedName>
        <fullName evidence="6">Ribosomal RNA small subunit methyltransferase G</fullName>
        <ecNumber evidence="6">2.1.1.-</ecNumber>
    </recommendedName>
    <alternativeName>
        <fullName evidence="6">16S rRNA 7-methylguanosine methyltransferase</fullName>
        <shortName evidence="6">16S rRNA m7G methyltransferase</shortName>
    </alternativeName>
</protein>
<evidence type="ECO:0000313" key="8">
    <source>
        <dbReference type="Proteomes" id="UP000679691"/>
    </source>
</evidence>
<proteinExistence type="inferred from homology"/>
<dbReference type="AlphaFoldDB" id="A0A8T4HAF4"/>
<comment type="subcellular location">
    <subcellularLocation>
        <location evidence="6">Cytoplasm</location>
    </subcellularLocation>
</comment>
<keyword evidence="5 6" id="KW-0949">S-adenosyl-L-methionine</keyword>
<feature type="binding site" evidence="6">
    <location>
        <position position="99"/>
    </location>
    <ligand>
        <name>S-adenosyl-L-methionine</name>
        <dbReference type="ChEBI" id="CHEBI:59789"/>
    </ligand>
</feature>
<dbReference type="PANTHER" id="PTHR31760:SF0">
    <property type="entry name" value="S-ADENOSYL-L-METHIONINE-DEPENDENT METHYLTRANSFERASES SUPERFAMILY PROTEIN"/>
    <property type="match status" value="1"/>
</dbReference>
<keyword evidence="2 6" id="KW-0698">rRNA processing</keyword>
<evidence type="ECO:0000256" key="2">
    <source>
        <dbReference type="ARBA" id="ARBA00022552"/>
    </source>
</evidence>
<feature type="binding site" evidence="6">
    <location>
        <begin position="150"/>
        <end position="151"/>
    </location>
    <ligand>
        <name>S-adenosyl-L-methionine</name>
        <dbReference type="ChEBI" id="CHEBI:59789"/>
    </ligand>
</feature>
<dbReference type="SUPFAM" id="SSF53335">
    <property type="entry name" value="S-adenosyl-L-methionine-dependent methyltransferases"/>
    <property type="match status" value="1"/>
</dbReference>
<evidence type="ECO:0000256" key="3">
    <source>
        <dbReference type="ARBA" id="ARBA00022603"/>
    </source>
</evidence>
<comment type="caution">
    <text evidence="7">The sequence shown here is derived from an EMBL/GenBank/DDBJ whole genome shotgun (WGS) entry which is preliminary data.</text>
</comment>
<comment type="function">
    <text evidence="6">Specifically methylates the N7 position of a guanine in 16S rRNA.</text>
</comment>
<dbReference type="CDD" id="cd02440">
    <property type="entry name" value="AdoMet_MTases"/>
    <property type="match status" value="1"/>
</dbReference>
<dbReference type="Pfam" id="PF02527">
    <property type="entry name" value="GidB"/>
    <property type="match status" value="1"/>
</dbReference>
<dbReference type="EC" id="2.1.1.-" evidence="6"/>
<dbReference type="Proteomes" id="UP000679691">
    <property type="component" value="Unassembled WGS sequence"/>
</dbReference>
<dbReference type="PANTHER" id="PTHR31760">
    <property type="entry name" value="S-ADENOSYL-L-METHIONINE-DEPENDENT METHYLTRANSFERASES SUPERFAMILY PROTEIN"/>
    <property type="match status" value="1"/>
</dbReference>
<gene>
    <name evidence="6 7" type="primary">rsmG</name>
    <name evidence="7" type="ORF">J5U18_05945</name>
</gene>
<feature type="binding site" evidence="6">
    <location>
        <position position="163"/>
    </location>
    <ligand>
        <name>S-adenosyl-L-methionine</name>
        <dbReference type="ChEBI" id="CHEBI:59789"/>
    </ligand>
</feature>
<feature type="binding site" evidence="6">
    <location>
        <position position="104"/>
    </location>
    <ligand>
        <name>S-adenosyl-L-methionine</name>
        <dbReference type="ChEBI" id="CHEBI:59789"/>
    </ligand>
</feature>
<organism evidence="7 8">
    <name type="scientific">Rhinopithecimicrobium faecis</name>
    <dbReference type="NCBI Taxonomy" id="2820698"/>
    <lineage>
        <taxon>Bacteria</taxon>
        <taxon>Pseudomonadati</taxon>
        <taxon>Bacteroidota</taxon>
        <taxon>Sphingobacteriia</taxon>
        <taxon>Sphingobacteriales</taxon>
        <taxon>Sphingobacteriaceae</taxon>
        <taxon>Rhinopithecimicrobium</taxon>
    </lineage>
</organism>
<dbReference type="NCBIfam" id="TIGR00138">
    <property type="entry name" value="rsmG_gidB"/>
    <property type="match status" value="1"/>
</dbReference>
<evidence type="ECO:0000256" key="1">
    <source>
        <dbReference type="ARBA" id="ARBA00022490"/>
    </source>
</evidence>
<dbReference type="EMBL" id="JAGKSB010000005">
    <property type="protein sequence ID" value="MBP3943106.1"/>
    <property type="molecule type" value="Genomic_DNA"/>
</dbReference>
<keyword evidence="3 6" id="KW-0489">Methyltransferase</keyword>